<evidence type="ECO:0000256" key="6">
    <source>
        <dbReference type="ARBA" id="ARBA00022989"/>
    </source>
</evidence>
<dbReference type="OrthoDB" id="148377at2"/>
<dbReference type="InterPro" id="IPR004776">
    <property type="entry name" value="Mem_transp_PIN-like"/>
</dbReference>
<dbReference type="Gene3D" id="1.20.1530.20">
    <property type="match status" value="1"/>
</dbReference>
<keyword evidence="7 8" id="KW-0472">Membrane</keyword>
<feature type="transmembrane region" description="Helical" evidence="8">
    <location>
        <begin position="6"/>
        <end position="21"/>
    </location>
</feature>
<comment type="similarity">
    <text evidence="2">Belongs to the auxin efflux carrier (TC 2.A.69) family.</text>
</comment>
<dbReference type="GO" id="GO:0055085">
    <property type="term" value="P:transmembrane transport"/>
    <property type="evidence" value="ECO:0007669"/>
    <property type="project" value="InterPro"/>
</dbReference>
<organism evidence="9 10">
    <name type="scientific">Lysinibacillus composti</name>
    <dbReference type="NCBI Taxonomy" id="720633"/>
    <lineage>
        <taxon>Bacteria</taxon>
        <taxon>Bacillati</taxon>
        <taxon>Bacillota</taxon>
        <taxon>Bacilli</taxon>
        <taxon>Bacillales</taxon>
        <taxon>Bacillaceae</taxon>
        <taxon>Lysinibacillus</taxon>
    </lineage>
</organism>
<dbReference type="PANTHER" id="PTHR36838">
    <property type="entry name" value="AUXIN EFFLUX CARRIER FAMILY PROTEIN"/>
    <property type="match status" value="1"/>
</dbReference>
<keyword evidence="6 8" id="KW-1133">Transmembrane helix</keyword>
<feature type="transmembrane region" description="Helical" evidence="8">
    <location>
        <begin position="162"/>
        <end position="180"/>
    </location>
</feature>
<dbReference type="AlphaFoldDB" id="A0A3N9UEW0"/>
<protein>
    <submittedName>
        <fullName evidence="9">AEC family transporter</fullName>
    </submittedName>
</protein>
<evidence type="ECO:0000256" key="8">
    <source>
        <dbReference type="SAM" id="Phobius"/>
    </source>
</evidence>
<evidence type="ECO:0000256" key="7">
    <source>
        <dbReference type="ARBA" id="ARBA00023136"/>
    </source>
</evidence>
<feature type="transmembrane region" description="Helical" evidence="8">
    <location>
        <begin position="218"/>
        <end position="240"/>
    </location>
</feature>
<comment type="caution">
    <text evidence="9">The sequence shown here is derived from an EMBL/GenBank/DDBJ whole genome shotgun (WGS) entry which is preliminary data.</text>
</comment>
<feature type="transmembrane region" description="Helical" evidence="8">
    <location>
        <begin position="91"/>
        <end position="114"/>
    </location>
</feature>
<feature type="transmembrane region" description="Helical" evidence="8">
    <location>
        <begin position="246"/>
        <end position="268"/>
    </location>
</feature>
<proteinExistence type="inferred from homology"/>
<evidence type="ECO:0000313" key="10">
    <source>
        <dbReference type="Proteomes" id="UP000274033"/>
    </source>
</evidence>
<name>A0A3N9UEW0_9BACI</name>
<evidence type="ECO:0000256" key="3">
    <source>
        <dbReference type="ARBA" id="ARBA00022448"/>
    </source>
</evidence>
<accession>A0A3N9UEW0</accession>
<feature type="transmembrane region" description="Helical" evidence="8">
    <location>
        <begin position="33"/>
        <end position="51"/>
    </location>
</feature>
<keyword evidence="3" id="KW-0813">Transport</keyword>
<feature type="transmembrane region" description="Helical" evidence="8">
    <location>
        <begin position="275"/>
        <end position="299"/>
    </location>
</feature>
<gene>
    <name evidence="9" type="ORF">EBB45_09370</name>
</gene>
<evidence type="ECO:0000256" key="1">
    <source>
        <dbReference type="ARBA" id="ARBA00004651"/>
    </source>
</evidence>
<evidence type="ECO:0000256" key="5">
    <source>
        <dbReference type="ARBA" id="ARBA00022692"/>
    </source>
</evidence>
<dbReference type="GO" id="GO:0005886">
    <property type="term" value="C:plasma membrane"/>
    <property type="evidence" value="ECO:0007669"/>
    <property type="project" value="UniProtKB-SubCell"/>
</dbReference>
<dbReference type="Pfam" id="PF03547">
    <property type="entry name" value="Mem_trans"/>
    <property type="match status" value="1"/>
</dbReference>
<dbReference type="InterPro" id="IPR038770">
    <property type="entry name" value="Na+/solute_symporter_sf"/>
</dbReference>
<dbReference type="PANTHER" id="PTHR36838:SF1">
    <property type="entry name" value="SLR1864 PROTEIN"/>
    <property type="match status" value="1"/>
</dbReference>
<dbReference type="Proteomes" id="UP000274033">
    <property type="component" value="Unassembled WGS sequence"/>
</dbReference>
<feature type="transmembrane region" description="Helical" evidence="8">
    <location>
        <begin position="120"/>
        <end position="142"/>
    </location>
</feature>
<dbReference type="EMBL" id="RRCT01000007">
    <property type="protein sequence ID" value="RQW74803.1"/>
    <property type="molecule type" value="Genomic_DNA"/>
</dbReference>
<keyword evidence="10" id="KW-1185">Reference proteome</keyword>
<evidence type="ECO:0000256" key="4">
    <source>
        <dbReference type="ARBA" id="ARBA00022475"/>
    </source>
</evidence>
<keyword evidence="4" id="KW-1003">Cell membrane</keyword>
<comment type="subcellular location">
    <subcellularLocation>
        <location evidence="1">Cell membrane</location>
        <topology evidence="1">Multi-pass membrane protein</topology>
    </subcellularLocation>
</comment>
<feature type="transmembrane region" description="Helical" evidence="8">
    <location>
        <begin position="57"/>
        <end position="79"/>
    </location>
</feature>
<reference evidence="9 10" key="1">
    <citation type="journal article" date="2013" name="J. Microbiol.">
        <title>Lysinibacillus chungkukjangi sp. nov., isolated from Chungkukjang, Korean fermented soybean food.</title>
        <authorList>
            <person name="Kim S.J."/>
            <person name="Jang Y.H."/>
            <person name="Hamada M."/>
            <person name="Ahn J.H."/>
            <person name="Weon H.Y."/>
            <person name="Suzuki K."/>
            <person name="Whang K.S."/>
            <person name="Kwon S.W."/>
        </authorList>
    </citation>
    <scope>NUCLEOTIDE SEQUENCE [LARGE SCALE GENOMIC DNA]</scope>
    <source>
        <strain evidence="9 10">MCCC 1A12701</strain>
    </source>
</reference>
<evidence type="ECO:0000256" key="2">
    <source>
        <dbReference type="ARBA" id="ARBA00010145"/>
    </source>
</evidence>
<dbReference type="RefSeq" id="WP_124764227.1">
    <property type="nucleotide sequence ID" value="NZ_JAFBDY010000006.1"/>
</dbReference>
<sequence length="300" mass="32911">MDLLLVVLPAFIIFSIGYIGQKKLKLNIKSISTMSLYLMLPFLTFETFYTNKLNIEHFYMFLLSITLTIVLVCITLVYGKIIKADKSHMSVMLLGNIFPNSGNYGTPVALFAFGAVAFDYAIIIMVIQALLINTVGIFIASYGSEKPTTIKEALKKVVKMPVLYGVTLGILFQLINIQLPPTIIDGLGLLGSAAIPTVMLLLGMQLAEIQSQKFEIKYLSPVIVVRMIASPLIAALLVSFMPVNDMIKNVFVLLAAMPVAANTTMLAVQFNTKPNLLSFITLITTVISLISIPLTLYFLG</sequence>
<evidence type="ECO:0000313" key="9">
    <source>
        <dbReference type="EMBL" id="RQW74803.1"/>
    </source>
</evidence>
<keyword evidence="5 8" id="KW-0812">Transmembrane</keyword>